<protein>
    <submittedName>
        <fullName evidence="1">Uncharacterized protein</fullName>
    </submittedName>
</protein>
<organism evidence="1 2">
    <name type="scientific">Spirosoma endophyticum</name>
    <dbReference type="NCBI Taxonomy" id="662367"/>
    <lineage>
        <taxon>Bacteria</taxon>
        <taxon>Pseudomonadati</taxon>
        <taxon>Bacteroidota</taxon>
        <taxon>Cytophagia</taxon>
        <taxon>Cytophagales</taxon>
        <taxon>Cytophagaceae</taxon>
        <taxon>Spirosoma</taxon>
    </lineage>
</organism>
<evidence type="ECO:0000313" key="1">
    <source>
        <dbReference type="EMBL" id="SFC86469.1"/>
    </source>
</evidence>
<name>A0A1I1MM26_9BACT</name>
<dbReference type="AlphaFoldDB" id="A0A1I1MM26"/>
<gene>
    <name evidence="1" type="ORF">SAMN05216167_102630</name>
</gene>
<dbReference type="EMBL" id="FOLQ01000002">
    <property type="protein sequence ID" value="SFC86469.1"/>
    <property type="molecule type" value="Genomic_DNA"/>
</dbReference>
<dbReference type="STRING" id="662367.SAMN05216167_102630"/>
<dbReference type="RefSeq" id="WP_093824747.1">
    <property type="nucleotide sequence ID" value="NZ_FOLQ01000002.1"/>
</dbReference>
<reference evidence="1 2" key="1">
    <citation type="submission" date="2016-10" db="EMBL/GenBank/DDBJ databases">
        <authorList>
            <person name="de Groot N.N."/>
        </authorList>
    </citation>
    <scope>NUCLEOTIDE SEQUENCE [LARGE SCALE GENOMIC DNA]</scope>
    <source>
        <strain evidence="1 2">DSM 26130</strain>
    </source>
</reference>
<proteinExistence type="predicted"/>
<keyword evidence="2" id="KW-1185">Reference proteome</keyword>
<accession>A0A1I1MM26</accession>
<evidence type="ECO:0000313" key="2">
    <source>
        <dbReference type="Proteomes" id="UP000198598"/>
    </source>
</evidence>
<sequence length="78" mass="8838">MTPNQTHIVTLLIENNALMKTLLSLHVNALSEQTGESRADINKRVDEAIEENMKIGWKGFYDSLREGNPWNTQDSPDP</sequence>
<dbReference type="Proteomes" id="UP000198598">
    <property type="component" value="Unassembled WGS sequence"/>
</dbReference>